<evidence type="ECO:0008006" key="3">
    <source>
        <dbReference type="Google" id="ProtNLM"/>
    </source>
</evidence>
<dbReference type="EMBL" id="JAVAMQ010000015">
    <property type="protein sequence ID" value="MDP5308347.1"/>
    <property type="molecule type" value="Genomic_DNA"/>
</dbReference>
<comment type="caution">
    <text evidence="1">The sequence shown here is derived from an EMBL/GenBank/DDBJ whole genome shotgun (WGS) entry which is preliminary data.</text>
</comment>
<name>A0ABT9JEV8_9RHOB</name>
<evidence type="ECO:0000313" key="1">
    <source>
        <dbReference type="EMBL" id="MDP5308347.1"/>
    </source>
</evidence>
<dbReference type="RefSeq" id="WP_305964193.1">
    <property type="nucleotide sequence ID" value="NZ_JAVAMQ010000015.1"/>
</dbReference>
<organism evidence="1 2">
    <name type="scientific">Paracoccus spongiarum</name>
    <dbReference type="NCBI Taxonomy" id="3064387"/>
    <lineage>
        <taxon>Bacteria</taxon>
        <taxon>Pseudomonadati</taxon>
        <taxon>Pseudomonadota</taxon>
        <taxon>Alphaproteobacteria</taxon>
        <taxon>Rhodobacterales</taxon>
        <taxon>Paracoccaceae</taxon>
        <taxon>Paracoccus</taxon>
    </lineage>
</organism>
<protein>
    <recommendedName>
        <fullName evidence="3">Glycosyltransferase family 1 protein</fullName>
    </recommendedName>
</protein>
<proteinExistence type="predicted"/>
<evidence type="ECO:0000313" key="2">
    <source>
        <dbReference type="Proteomes" id="UP001224997"/>
    </source>
</evidence>
<accession>A0ABT9JEV8</accession>
<dbReference type="Proteomes" id="UP001224997">
    <property type="component" value="Unassembled WGS sequence"/>
</dbReference>
<reference evidence="1 2" key="1">
    <citation type="submission" date="2023-08" db="EMBL/GenBank/DDBJ databases">
        <authorList>
            <person name="Park J.-S."/>
        </authorList>
    </citation>
    <scope>NUCLEOTIDE SEQUENCE [LARGE SCALE GENOMIC DNA]</scope>
    <source>
        <strain evidence="1 2">2205BS29-5</strain>
    </source>
</reference>
<keyword evidence="2" id="KW-1185">Reference proteome</keyword>
<gene>
    <name evidence="1" type="ORF">Q5Y72_14775</name>
</gene>
<sequence length="335" mass="37191">MTRIDVALPPGTAAGWAPIVGLGHLAARLFGGRVVEYPAAYPGKVRKLWGMRPRGRGREDAGLLALLYGPSDITKLRQSGAFRGDYRFVVGWIIDSFWEDRNVRGIEFQGIDHLFIIREEERAYYRRATGRPVTALNWGADVLGQGTDRADRPVDLLRLGRQPQDWDDDDRTAAAAAEFGLRFAGRPPYHADLAQNLRAIMASYGTAKFLTAHTNLVSAEPNTHPTKEYITARWTDALAAGCSIAGVQPGRDSTYRNLFWPGATLEFDRVDLRHNLAAIAEAVAAWTPEQARQNHRMALRRLDWRHGLRKIADAMSVEAPALDADLAEIARRAAT</sequence>